<dbReference type="Gene3D" id="3.50.40.10">
    <property type="entry name" value="Phenylalanyl-trna Synthetase, Chain B, domain 3"/>
    <property type="match status" value="1"/>
</dbReference>
<dbReference type="GO" id="GO:0003723">
    <property type="term" value="F:RNA binding"/>
    <property type="evidence" value="ECO:0007669"/>
    <property type="project" value="InterPro"/>
</dbReference>
<feature type="domain" description="B3/B4 tRNA-binding" evidence="1">
    <location>
        <begin position="73"/>
        <end position="228"/>
    </location>
</feature>
<evidence type="ECO:0000313" key="3">
    <source>
        <dbReference type="Proteomes" id="UP000199558"/>
    </source>
</evidence>
<dbReference type="STRING" id="946078.GA0070622_3076"/>
<reference evidence="3" key="1">
    <citation type="submission" date="2016-06" db="EMBL/GenBank/DDBJ databases">
        <authorList>
            <person name="Varghese N."/>
            <person name="Submissions Spin"/>
        </authorList>
    </citation>
    <scope>NUCLEOTIDE SEQUENCE [LARGE SCALE GENOMIC DNA]</scope>
    <source>
        <strain evidence="3">DSM 45794</strain>
    </source>
</reference>
<dbReference type="OrthoDB" id="276580at2"/>
<name>A0A1A9BAQ4_9ACTN</name>
<organism evidence="2 3">
    <name type="scientific">Micromonospora sediminicola</name>
    <dbReference type="NCBI Taxonomy" id="946078"/>
    <lineage>
        <taxon>Bacteria</taxon>
        <taxon>Bacillati</taxon>
        <taxon>Actinomycetota</taxon>
        <taxon>Actinomycetes</taxon>
        <taxon>Micromonosporales</taxon>
        <taxon>Micromonosporaceae</taxon>
        <taxon>Micromonospora</taxon>
    </lineage>
</organism>
<sequence>MTQLDDGADRLAVRIDDRVLSSVPDYVLGLIAVPAVEVGPASPAVAALLAAAEDALHRADLDKAGVAELPGVAAWRAAYRAVGVNPNRFPCAAESIARRVARGDRLPRINALVDLCNAVSLDTALPVASCAVDGIAELVVRPADGAETYLPLGAPDAPERPEPGEIVYADGDGRAHSRRWNWRQGHLVRTDLGRRRLLLTVEAAHPGGRAEVEAALARLDDALGELTGSPRPRAVLDRDGRDAVFVLDAPLSPAGGTTGSRS</sequence>
<dbReference type="InterPro" id="IPR020825">
    <property type="entry name" value="Phe-tRNA_synthase-like_B3/B4"/>
</dbReference>
<dbReference type="AlphaFoldDB" id="A0A1A9BAQ4"/>
<dbReference type="Pfam" id="PF03483">
    <property type="entry name" value="B3_4"/>
    <property type="match status" value="1"/>
</dbReference>
<keyword evidence="3" id="KW-1185">Reference proteome</keyword>
<dbReference type="GO" id="GO:0004826">
    <property type="term" value="F:phenylalanine-tRNA ligase activity"/>
    <property type="evidence" value="ECO:0007669"/>
    <property type="project" value="InterPro"/>
</dbReference>
<proteinExistence type="predicted"/>
<dbReference type="EMBL" id="FLRH01000003">
    <property type="protein sequence ID" value="SBT66059.1"/>
    <property type="molecule type" value="Genomic_DNA"/>
</dbReference>
<dbReference type="SMART" id="SM00873">
    <property type="entry name" value="B3_4"/>
    <property type="match status" value="1"/>
</dbReference>
<dbReference type="RefSeq" id="WP_091573906.1">
    <property type="nucleotide sequence ID" value="NZ_FLRH01000003.1"/>
</dbReference>
<evidence type="ECO:0000313" key="2">
    <source>
        <dbReference type="EMBL" id="SBT66059.1"/>
    </source>
</evidence>
<dbReference type="InterPro" id="IPR005146">
    <property type="entry name" value="B3/B4_tRNA-bd"/>
</dbReference>
<dbReference type="Proteomes" id="UP000199558">
    <property type="component" value="Unassembled WGS sequence"/>
</dbReference>
<protein>
    <submittedName>
        <fullName evidence="2">B3/B4 domain-containing protein (DNA/RNA-binding domain of Phe-tRNA-synthetase)</fullName>
    </submittedName>
</protein>
<evidence type="ECO:0000259" key="1">
    <source>
        <dbReference type="SMART" id="SM00873"/>
    </source>
</evidence>
<dbReference type="PANTHER" id="PTHR39209:SF2">
    <property type="entry name" value="CYTOPLASMIC PROTEIN"/>
    <property type="match status" value="1"/>
</dbReference>
<accession>A0A1A9BAQ4</accession>
<dbReference type="PANTHER" id="PTHR39209">
    <property type="match status" value="1"/>
</dbReference>
<gene>
    <name evidence="2" type="ORF">GA0070622_3076</name>
</gene>
<dbReference type="SUPFAM" id="SSF56037">
    <property type="entry name" value="PheT/TilS domain"/>
    <property type="match status" value="1"/>
</dbReference>